<organism evidence="4 5">
    <name type="scientific">Ornithinibacillus halotolerans</name>
    <dbReference type="NCBI Taxonomy" id="1274357"/>
    <lineage>
        <taxon>Bacteria</taxon>
        <taxon>Bacillati</taxon>
        <taxon>Bacillota</taxon>
        <taxon>Bacilli</taxon>
        <taxon>Bacillales</taxon>
        <taxon>Bacillaceae</taxon>
        <taxon>Ornithinibacillus</taxon>
    </lineage>
</organism>
<dbReference type="Proteomes" id="UP000613512">
    <property type="component" value="Unassembled WGS sequence"/>
</dbReference>
<sequence>MKFCIECGNQLSATNKFCTNCGTAVTRSGQENGATPIPNEENEIRNHTKQTEDVTPAKRSVKVVKKSTRITKWIIGAAVAIILIITGTVLAMGLNNGGDEKVAGTAAQTQKETTEKSEPELEK</sequence>
<feature type="region of interest" description="Disordered" evidence="1">
    <location>
        <begin position="28"/>
        <end position="54"/>
    </location>
</feature>
<evidence type="ECO:0000256" key="1">
    <source>
        <dbReference type="SAM" id="MobiDB-lite"/>
    </source>
</evidence>
<evidence type="ECO:0000256" key="2">
    <source>
        <dbReference type="SAM" id="Phobius"/>
    </source>
</evidence>
<gene>
    <name evidence="4" type="ORF">GCM10008025_24030</name>
</gene>
<dbReference type="EMBL" id="BMEY01000011">
    <property type="protein sequence ID" value="GGA79805.1"/>
    <property type="molecule type" value="Genomic_DNA"/>
</dbReference>
<name>A0A916S156_9BACI</name>
<dbReference type="Pfam" id="PF13240">
    <property type="entry name" value="Zn_Ribbon_1"/>
    <property type="match status" value="1"/>
</dbReference>
<feature type="compositionally biased region" description="Basic and acidic residues" evidence="1">
    <location>
        <begin position="112"/>
        <end position="123"/>
    </location>
</feature>
<protein>
    <recommendedName>
        <fullName evidence="3">Zinc-ribbon domain-containing protein</fullName>
    </recommendedName>
</protein>
<keyword evidence="2" id="KW-1133">Transmembrane helix</keyword>
<dbReference type="AlphaFoldDB" id="A0A916S156"/>
<reference evidence="4" key="2">
    <citation type="submission" date="2020-09" db="EMBL/GenBank/DDBJ databases">
        <authorList>
            <person name="Sun Q."/>
            <person name="Zhou Y."/>
        </authorList>
    </citation>
    <scope>NUCLEOTIDE SEQUENCE</scope>
    <source>
        <strain evidence="4">CGMCC 1.12408</strain>
    </source>
</reference>
<dbReference type="RefSeq" id="WP_188384906.1">
    <property type="nucleotide sequence ID" value="NZ_BMEY01000011.1"/>
</dbReference>
<accession>A0A916S156</accession>
<feature type="region of interest" description="Disordered" evidence="1">
    <location>
        <begin position="96"/>
        <end position="123"/>
    </location>
</feature>
<reference evidence="4" key="1">
    <citation type="journal article" date="2014" name="Int. J. Syst. Evol. Microbiol.">
        <title>Complete genome sequence of Corynebacterium casei LMG S-19264T (=DSM 44701T), isolated from a smear-ripened cheese.</title>
        <authorList>
            <consortium name="US DOE Joint Genome Institute (JGI-PGF)"/>
            <person name="Walter F."/>
            <person name="Albersmeier A."/>
            <person name="Kalinowski J."/>
            <person name="Ruckert C."/>
        </authorList>
    </citation>
    <scope>NUCLEOTIDE SEQUENCE</scope>
    <source>
        <strain evidence="4">CGMCC 1.12408</strain>
    </source>
</reference>
<evidence type="ECO:0000313" key="4">
    <source>
        <dbReference type="EMBL" id="GGA79805.1"/>
    </source>
</evidence>
<keyword evidence="5" id="KW-1185">Reference proteome</keyword>
<proteinExistence type="predicted"/>
<feature type="transmembrane region" description="Helical" evidence="2">
    <location>
        <begin position="73"/>
        <end position="94"/>
    </location>
</feature>
<feature type="compositionally biased region" description="Basic and acidic residues" evidence="1">
    <location>
        <begin position="42"/>
        <end position="54"/>
    </location>
</feature>
<dbReference type="InterPro" id="IPR026870">
    <property type="entry name" value="Zinc_ribbon_dom"/>
</dbReference>
<keyword evidence="2" id="KW-0812">Transmembrane</keyword>
<evidence type="ECO:0000259" key="3">
    <source>
        <dbReference type="Pfam" id="PF13240"/>
    </source>
</evidence>
<feature type="domain" description="Zinc-ribbon" evidence="3">
    <location>
        <begin position="3"/>
        <end position="24"/>
    </location>
</feature>
<keyword evidence="2" id="KW-0472">Membrane</keyword>
<comment type="caution">
    <text evidence="4">The sequence shown here is derived from an EMBL/GenBank/DDBJ whole genome shotgun (WGS) entry which is preliminary data.</text>
</comment>
<evidence type="ECO:0000313" key="5">
    <source>
        <dbReference type="Proteomes" id="UP000613512"/>
    </source>
</evidence>